<evidence type="ECO:0000256" key="6">
    <source>
        <dbReference type="SAM" id="Phobius"/>
    </source>
</evidence>
<comment type="subcellular location">
    <subcellularLocation>
        <location evidence="1">Membrane</location>
        <topology evidence="1">Single-pass membrane protein</topology>
    </subcellularLocation>
</comment>
<keyword evidence="4 6" id="KW-0472">Membrane</keyword>
<feature type="compositionally biased region" description="Gly residues" evidence="5">
    <location>
        <begin position="240"/>
        <end position="251"/>
    </location>
</feature>
<dbReference type="Proteomes" id="UP000809789">
    <property type="component" value="Unassembled WGS sequence"/>
</dbReference>
<dbReference type="GO" id="GO:0016020">
    <property type="term" value="C:membrane"/>
    <property type="evidence" value="ECO:0007669"/>
    <property type="project" value="UniProtKB-SubCell"/>
</dbReference>
<keyword evidence="3 6" id="KW-1133">Transmembrane helix</keyword>
<evidence type="ECO:0000313" key="7">
    <source>
        <dbReference type="EMBL" id="KAG8628827.1"/>
    </source>
</evidence>
<sequence length="322" mass="33624">MDALMWYKDGGNKGKESREDARCRRQKLPLTGYSFIFSKLIARRRSIFFTSRISSTQDGSLSSEAVLTSSRLRRAIEPASGASGTAGAGDSGGPSSGDGLSKGAIAGIAIGAVLGILLLLLAGWFVLRRQRRQPHTSPAPGSTDRRDEKRISSEGTPELPARDRPGEVQGATAKWGSFGVQELRTREAAGELYGNGQLGQGEGVVELEGSRVERSEARGQGSGHAGDRLGEWRERRGEEGGGAGGEGGGVDAGRELGSGVRRKPLGLKTVDTSVSAGDQGGSGRTSELFSPLSGNGEGSERMFPGGGSSPVSPLVERRSEVL</sequence>
<evidence type="ECO:0000256" key="5">
    <source>
        <dbReference type="SAM" id="MobiDB-lite"/>
    </source>
</evidence>
<dbReference type="AlphaFoldDB" id="A0A8K0L4H3"/>
<dbReference type="PANTHER" id="PTHR15549">
    <property type="entry name" value="PAIRED IMMUNOGLOBULIN-LIKE TYPE 2 RECEPTOR"/>
    <property type="match status" value="1"/>
</dbReference>
<feature type="compositionally biased region" description="Basic and acidic residues" evidence="5">
    <location>
        <begin position="225"/>
        <end position="239"/>
    </location>
</feature>
<feature type="compositionally biased region" description="Gly residues" evidence="5">
    <location>
        <begin position="84"/>
        <end position="96"/>
    </location>
</feature>
<evidence type="ECO:0000313" key="8">
    <source>
        <dbReference type="Proteomes" id="UP000809789"/>
    </source>
</evidence>
<reference evidence="7" key="1">
    <citation type="submission" date="2021-07" db="EMBL/GenBank/DDBJ databases">
        <title>Elsinoe batatas strain:CRI-CJ2 Genome sequencing and assembly.</title>
        <authorList>
            <person name="Huang L."/>
        </authorList>
    </citation>
    <scope>NUCLEOTIDE SEQUENCE</scope>
    <source>
        <strain evidence="7">CRI-CJ2</strain>
    </source>
</reference>
<evidence type="ECO:0000256" key="2">
    <source>
        <dbReference type="ARBA" id="ARBA00022692"/>
    </source>
</evidence>
<dbReference type="InterPro" id="IPR051694">
    <property type="entry name" value="Immunoregulatory_rcpt-like"/>
</dbReference>
<feature type="region of interest" description="Disordered" evidence="5">
    <location>
        <begin position="132"/>
        <end position="175"/>
    </location>
</feature>
<dbReference type="PANTHER" id="PTHR15549:SF26">
    <property type="entry name" value="AXIAL BUDDING PATTERN PROTEIN 2-RELATED"/>
    <property type="match status" value="1"/>
</dbReference>
<accession>A0A8K0L4H3</accession>
<proteinExistence type="predicted"/>
<feature type="transmembrane region" description="Helical" evidence="6">
    <location>
        <begin position="104"/>
        <end position="127"/>
    </location>
</feature>
<keyword evidence="8" id="KW-1185">Reference proteome</keyword>
<comment type="caution">
    <text evidence="7">The sequence shown here is derived from an EMBL/GenBank/DDBJ whole genome shotgun (WGS) entry which is preliminary data.</text>
</comment>
<feature type="region of interest" description="Disordered" evidence="5">
    <location>
        <begin position="78"/>
        <end position="97"/>
    </location>
</feature>
<evidence type="ECO:0000256" key="3">
    <source>
        <dbReference type="ARBA" id="ARBA00022989"/>
    </source>
</evidence>
<dbReference type="EMBL" id="JAESVG020000003">
    <property type="protein sequence ID" value="KAG8628827.1"/>
    <property type="molecule type" value="Genomic_DNA"/>
</dbReference>
<protein>
    <submittedName>
        <fullName evidence="7">Uncharacterized protein</fullName>
    </submittedName>
</protein>
<gene>
    <name evidence="7" type="ORF">KVT40_002692</name>
</gene>
<evidence type="ECO:0000256" key="1">
    <source>
        <dbReference type="ARBA" id="ARBA00004167"/>
    </source>
</evidence>
<keyword evidence="2 6" id="KW-0812">Transmembrane</keyword>
<feature type="compositionally biased region" description="Basic and acidic residues" evidence="5">
    <location>
        <begin position="143"/>
        <end position="152"/>
    </location>
</feature>
<dbReference type="GO" id="GO:0071944">
    <property type="term" value="C:cell periphery"/>
    <property type="evidence" value="ECO:0007669"/>
    <property type="project" value="UniProtKB-ARBA"/>
</dbReference>
<name>A0A8K0L4H3_9PEZI</name>
<feature type="region of interest" description="Disordered" evidence="5">
    <location>
        <begin position="210"/>
        <end position="322"/>
    </location>
</feature>
<organism evidence="7 8">
    <name type="scientific">Elsinoe batatas</name>
    <dbReference type="NCBI Taxonomy" id="2601811"/>
    <lineage>
        <taxon>Eukaryota</taxon>
        <taxon>Fungi</taxon>
        <taxon>Dikarya</taxon>
        <taxon>Ascomycota</taxon>
        <taxon>Pezizomycotina</taxon>
        <taxon>Dothideomycetes</taxon>
        <taxon>Dothideomycetidae</taxon>
        <taxon>Myriangiales</taxon>
        <taxon>Elsinoaceae</taxon>
        <taxon>Elsinoe</taxon>
    </lineage>
</organism>
<evidence type="ECO:0000256" key="4">
    <source>
        <dbReference type="ARBA" id="ARBA00023136"/>
    </source>
</evidence>